<protein>
    <submittedName>
        <fullName evidence="2">Uncharacterized protein</fullName>
    </submittedName>
</protein>
<feature type="region of interest" description="Disordered" evidence="1">
    <location>
        <begin position="584"/>
        <end position="649"/>
    </location>
</feature>
<keyword evidence="3" id="KW-1185">Reference proteome</keyword>
<feature type="region of interest" description="Disordered" evidence="1">
    <location>
        <begin position="393"/>
        <end position="418"/>
    </location>
</feature>
<feature type="compositionally biased region" description="Basic and acidic residues" evidence="1">
    <location>
        <begin position="307"/>
        <end position="319"/>
    </location>
</feature>
<dbReference type="VEuPathDB" id="TriTrypDB:LtaPh_1904300"/>
<evidence type="ECO:0000313" key="2">
    <source>
        <dbReference type="EMBL" id="GET87932.1"/>
    </source>
</evidence>
<feature type="compositionally biased region" description="Polar residues" evidence="1">
    <location>
        <begin position="489"/>
        <end position="502"/>
    </location>
</feature>
<feature type="compositionally biased region" description="Polar residues" evidence="1">
    <location>
        <begin position="265"/>
        <end position="274"/>
    </location>
</feature>
<feature type="compositionally biased region" description="Low complexity" evidence="1">
    <location>
        <begin position="507"/>
        <end position="521"/>
    </location>
</feature>
<reference evidence="2" key="1">
    <citation type="submission" date="2019-11" db="EMBL/GenBank/DDBJ databases">
        <title>Leishmania tarentolae CDS.</title>
        <authorList>
            <person name="Goto Y."/>
            <person name="Yamagishi J."/>
        </authorList>
    </citation>
    <scope>NUCLEOTIDE SEQUENCE [LARGE SCALE GENOMIC DNA]</scope>
    <source>
        <strain evidence="2">Parrot Tar II</strain>
    </source>
</reference>
<organism evidence="2 3">
    <name type="scientific">Leishmania tarentolae</name>
    <name type="common">Sauroleishmania tarentolae</name>
    <dbReference type="NCBI Taxonomy" id="5689"/>
    <lineage>
        <taxon>Eukaryota</taxon>
        <taxon>Discoba</taxon>
        <taxon>Euglenozoa</taxon>
        <taxon>Kinetoplastea</taxon>
        <taxon>Metakinetoplastina</taxon>
        <taxon>Trypanosomatida</taxon>
        <taxon>Trypanosomatidae</taxon>
        <taxon>Leishmaniinae</taxon>
        <taxon>Leishmania</taxon>
        <taxon>lizard Leishmania</taxon>
    </lineage>
</organism>
<feature type="region of interest" description="Disordered" evidence="1">
    <location>
        <begin position="294"/>
        <end position="351"/>
    </location>
</feature>
<feature type="region of interest" description="Disordered" evidence="1">
    <location>
        <begin position="489"/>
        <end position="545"/>
    </location>
</feature>
<accession>A0A640KES4</accession>
<feature type="compositionally biased region" description="Polar residues" evidence="1">
    <location>
        <begin position="598"/>
        <end position="609"/>
    </location>
</feature>
<feature type="region of interest" description="Disordered" evidence="1">
    <location>
        <begin position="238"/>
        <end position="274"/>
    </location>
</feature>
<feature type="region of interest" description="Disordered" evidence="1">
    <location>
        <begin position="710"/>
        <end position="739"/>
    </location>
</feature>
<dbReference type="EMBL" id="BLBS01000024">
    <property type="protein sequence ID" value="GET87932.1"/>
    <property type="molecule type" value="Genomic_DNA"/>
</dbReference>
<gene>
    <name evidence="2" type="ORF">LtaPh_1904300</name>
</gene>
<comment type="caution">
    <text evidence="2">The sequence shown here is derived from an EMBL/GenBank/DDBJ whole genome shotgun (WGS) entry which is preliminary data.</text>
</comment>
<dbReference type="OrthoDB" id="278826at2759"/>
<evidence type="ECO:0000256" key="1">
    <source>
        <dbReference type="SAM" id="MobiDB-lite"/>
    </source>
</evidence>
<dbReference type="Proteomes" id="UP000419144">
    <property type="component" value="Unassembled WGS sequence"/>
</dbReference>
<dbReference type="AlphaFoldDB" id="A0A640KES4"/>
<name>A0A640KES4_LEITA</name>
<feature type="compositionally biased region" description="Low complexity" evidence="1">
    <location>
        <begin position="587"/>
        <end position="597"/>
    </location>
</feature>
<proteinExistence type="predicted"/>
<evidence type="ECO:0000313" key="3">
    <source>
        <dbReference type="Proteomes" id="UP000419144"/>
    </source>
</evidence>
<sequence>MSCPPLAYPSSGEFNVLVQRFKLLNLVQRVAHRDVSEMLDTVGLEGLSRKGVLSRWASSDLAVDDGDASIDATVPGQGGAPRYQFKNRPGTSPSMRRVSPSLRGRSVSPARMQFGRPASGVDAQITAARWRSGMKEVSSAADSNCRPHIFTRGNTAGEADASERLTTKRRRYVVRRPHHVLHRTPSEREAFFSRLAEPRHRPDAPLEEVLLYDEAVARAHGRHGDVDARSSRDTADHYAPAFVEHDRRGKYDGYTNGGSRGGAFTSATPATQQRRPSLDAYAYYHKDLRAHYHAPLQPSISPPHWVADGRSDTRSRENLAGETDNYEATLHSPPGQLHPQRNDSTGGDSHEFAFIRPPLRFESLDASPSSLEGLARMRNNNFASLDQADAAAATPNEGYRHGDKSTAEASVRKSRSLPEVATADAGTVRSTAAGGDVTLFPVTAPTVMLPQSVGGGTTTDVTPTVPQLRLPQARTGGGDVFVVADATHGSGSASVRMPNTDSESPRAAAANSGSTSTSQAAKSPRVARGLAPKAKPKGAVEGTHVPPEAVRHASALLSRSSSFHPSPTMGSRGDSAHNSYAAGMPLQQQQQQQQQQQPYHSSARSTRTASGFGGGIPQSPRPHTVTVHNSMTYSGGDDADSNMPEGTTSSAKFRTAVSPLGLLPPPDGSAFVALPTGNQVSATSKKSFEELASAIDDMLVDHQQLLRQVYKGSHATSRRGTRQPGRSPAADRPSQKVDTISATDEVSLHASSFEVDSEGLAYEPEKAARYTDGVGTPTEMDFDSDVAVGNEDAPLHTISAEVEDEMLIYTQLQQQLTQLDADMARLGLETVNDGVAEDIHGETSDGARRVSPLGRSASMMQTSSSKIALVHQPARPQRTRGEVPDAIVQRLCAYRMNNFQYIAYNERLWNTSSISQFVFAQRLTAALAEECWSEVMAEVGSIMDEYVDGLADHELQ</sequence>
<feature type="region of interest" description="Disordered" evidence="1">
    <location>
        <begin position="560"/>
        <end position="579"/>
    </location>
</feature>